<evidence type="ECO:0000313" key="2">
    <source>
        <dbReference type="Proteomes" id="UP000516320"/>
    </source>
</evidence>
<evidence type="ECO:0000313" key="1">
    <source>
        <dbReference type="EMBL" id="QNQ89400.1"/>
    </source>
</evidence>
<gene>
    <name evidence="1" type="ORF">GP475_01220</name>
</gene>
<dbReference type="AlphaFoldDB" id="A0A7H0SLH5"/>
<name>A0A7H0SLH5_9CORY</name>
<accession>A0A7H0SLH5</accession>
<sequence length="116" mass="12615">MEPYDINAGRFYLRALHGQSTFDDTATFSALIPASPLQDLNDAESGWMEDKLYSWAVCEQTSPDLLALVTLDAAGEIKTYTPGSPDTLWEKNQDLGPVTLGQAAKVGYQTVAENAD</sequence>
<dbReference type="EMBL" id="CP046884">
    <property type="protein sequence ID" value="QNQ89400.1"/>
    <property type="molecule type" value="Genomic_DNA"/>
</dbReference>
<dbReference type="KEGG" id="cpoy:GP475_01220"/>
<keyword evidence="2" id="KW-1185">Reference proteome</keyword>
<reference evidence="1 2" key="1">
    <citation type="submission" date="2019-12" db="EMBL/GenBank/DDBJ databases">
        <title>Corynebacterium sp. nov., isolated from feces of the Anser Albifrons in China.</title>
        <authorList>
            <person name="Liu Q."/>
        </authorList>
    </citation>
    <scope>NUCLEOTIDE SEQUENCE [LARGE SCALE GENOMIC DNA]</scope>
    <source>
        <strain evidence="1 2">4H37-19</strain>
    </source>
</reference>
<protein>
    <submittedName>
        <fullName evidence="1">Uncharacterized protein</fullName>
    </submittedName>
</protein>
<organism evidence="1 2">
    <name type="scientific">Corynebacterium poyangense</name>
    <dbReference type="NCBI Taxonomy" id="2684405"/>
    <lineage>
        <taxon>Bacteria</taxon>
        <taxon>Bacillati</taxon>
        <taxon>Actinomycetota</taxon>
        <taxon>Actinomycetes</taxon>
        <taxon>Mycobacteriales</taxon>
        <taxon>Corynebacteriaceae</taxon>
        <taxon>Corynebacterium</taxon>
    </lineage>
</organism>
<dbReference type="RefSeq" id="WP_187974856.1">
    <property type="nucleotide sequence ID" value="NZ_CP046884.1"/>
</dbReference>
<proteinExistence type="predicted"/>
<dbReference type="Proteomes" id="UP000516320">
    <property type="component" value="Chromosome"/>
</dbReference>